<dbReference type="Proteomes" id="UP000680750">
    <property type="component" value="Chromosome"/>
</dbReference>
<keyword evidence="1" id="KW-0472">Membrane</keyword>
<proteinExistence type="predicted"/>
<feature type="transmembrane region" description="Helical" evidence="1">
    <location>
        <begin position="20"/>
        <end position="41"/>
    </location>
</feature>
<evidence type="ECO:0000256" key="1">
    <source>
        <dbReference type="SAM" id="Phobius"/>
    </source>
</evidence>
<dbReference type="AlphaFoldDB" id="A0A810L5W2"/>
<name>A0A810L5W2_9ACTN</name>
<accession>A0A810L5W2</accession>
<dbReference type="EMBL" id="AP023354">
    <property type="protein sequence ID" value="BCJ29721.1"/>
    <property type="molecule type" value="Genomic_DNA"/>
</dbReference>
<feature type="transmembrane region" description="Helical" evidence="1">
    <location>
        <begin position="167"/>
        <end position="188"/>
    </location>
</feature>
<organism evidence="2 3">
    <name type="scientific">Actinocatenispora sera</name>
    <dbReference type="NCBI Taxonomy" id="390989"/>
    <lineage>
        <taxon>Bacteria</taxon>
        <taxon>Bacillati</taxon>
        <taxon>Actinomycetota</taxon>
        <taxon>Actinomycetes</taxon>
        <taxon>Micromonosporales</taxon>
        <taxon>Micromonosporaceae</taxon>
        <taxon>Actinocatenispora</taxon>
    </lineage>
</organism>
<keyword evidence="1" id="KW-0812">Transmembrane</keyword>
<dbReference type="RefSeq" id="WP_157035015.1">
    <property type="nucleotide sequence ID" value="NZ_AP023354.1"/>
</dbReference>
<evidence type="ECO:0000313" key="3">
    <source>
        <dbReference type="Proteomes" id="UP000680750"/>
    </source>
</evidence>
<evidence type="ECO:0000313" key="2">
    <source>
        <dbReference type="EMBL" id="BCJ29721.1"/>
    </source>
</evidence>
<dbReference type="KEGG" id="aser:Asera_38290"/>
<keyword evidence="1" id="KW-1133">Transmembrane helix</keyword>
<protein>
    <submittedName>
        <fullName evidence="2">Uncharacterized protein</fullName>
    </submittedName>
</protein>
<keyword evidence="3" id="KW-1185">Reference proteome</keyword>
<gene>
    <name evidence="2" type="ORF">Asera_38290</name>
</gene>
<sequence length="341" mass="36416">MQPTTVTYRTGRGRWMLRTVSSVVPPLFLFALLVSVGISFLSQLSGLVEVRLLAWLCALVLVASLVLAALASLVQGQTRTTLGPHSIATDGGLANPVTVARQDISRIAPRWRYSGWSVRVDRWSSPPVHLRAPLCAPWWPSRRFRRELAELQGYAPPNAARPRLRPVAALPALLVLLILGGPAVGWIATHAEGWPGEPTVTATPDACRLLDSAGLDHQFPKRLRTRTDASTESDSSNCVWEATKDDREGGIDRVRAIVTRGDGTLLASPTRSARNGLHTLCRNASPLTGIGDAACLHSGAGSTMAVARRANVLIAVRVSGDSADSVATDLVRGAIASVDLN</sequence>
<feature type="transmembrane region" description="Helical" evidence="1">
    <location>
        <begin position="53"/>
        <end position="74"/>
    </location>
</feature>
<reference evidence="2" key="1">
    <citation type="submission" date="2020-08" db="EMBL/GenBank/DDBJ databases">
        <title>Whole genome shotgun sequence of Actinocatenispora sera NBRC 101916.</title>
        <authorList>
            <person name="Komaki H."/>
            <person name="Tamura T."/>
        </authorList>
    </citation>
    <scope>NUCLEOTIDE SEQUENCE</scope>
    <source>
        <strain evidence="2">NBRC 101916</strain>
    </source>
</reference>